<accession>A0AA40FM55</accession>
<comment type="caution">
    <text evidence="1">The sequence shown here is derived from an EMBL/GenBank/DDBJ whole genome shotgun (WGS) entry which is preliminary data.</text>
</comment>
<dbReference type="AlphaFoldDB" id="A0AA40FM55"/>
<keyword evidence="2" id="KW-1185">Reference proteome</keyword>
<feature type="non-terminal residue" evidence="1">
    <location>
        <position position="1"/>
    </location>
</feature>
<proteinExistence type="predicted"/>
<protein>
    <submittedName>
        <fullName evidence="1">Uncharacterized protein</fullName>
    </submittedName>
</protein>
<reference evidence="1" key="1">
    <citation type="submission" date="2021-10" db="EMBL/GenBank/DDBJ databases">
        <title>Melipona bicolor Genome sequencing and assembly.</title>
        <authorList>
            <person name="Araujo N.S."/>
            <person name="Arias M.C."/>
        </authorList>
    </citation>
    <scope>NUCLEOTIDE SEQUENCE</scope>
    <source>
        <strain evidence="1">USP_2M_L1-L4_2017</strain>
        <tissue evidence="1">Whole body</tissue>
    </source>
</reference>
<organism evidence="1 2">
    <name type="scientific">Melipona bicolor</name>
    <dbReference type="NCBI Taxonomy" id="60889"/>
    <lineage>
        <taxon>Eukaryota</taxon>
        <taxon>Metazoa</taxon>
        <taxon>Ecdysozoa</taxon>
        <taxon>Arthropoda</taxon>
        <taxon>Hexapoda</taxon>
        <taxon>Insecta</taxon>
        <taxon>Pterygota</taxon>
        <taxon>Neoptera</taxon>
        <taxon>Endopterygota</taxon>
        <taxon>Hymenoptera</taxon>
        <taxon>Apocrita</taxon>
        <taxon>Aculeata</taxon>
        <taxon>Apoidea</taxon>
        <taxon>Anthophila</taxon>
        <taxon>Apidae</taxon>
        <taxon>Melipona</taxon>
    </lineage>
</organism>
<name>A0AA40FM55_9HYME</name>
<dbReference type="Proteomes" id="UP001177670">
    <property type="component" value="Unassembled WGS sequence"/>
</dbReference>
<evidence type="ECO:0000313" key="1">
    <source>
        <dbReference type="EMBL" id="KAK1121651.1"/>
    </source>
</evidence>
<sequence>DTVGIWRAVTPRQQEGRTCPQSSSVASKRQTFYPRRVATCLATVFRMSILLVSEIAARRHPVHRPFYSSPIFLLFKTSTASSSLVFDCFDRVAKRYQGCLSEPHPVEESSTLVPDNQQPATARWCLPYPDTSPMPGLPTSGHSLKPDTRKNIAALTRDGSCRSFSAFPSSRDKVEARVKPGGGLRRDRAKRWSFHVFFAA</sequence>
<dbReference type="EMBL" id="JAHYIQ010000026">
    <property type="protein sequence ID" value="KAK1121651.1"/>
    <property type="molecule type" value="Genomic_DNA"/>
</dbReference>
<gene>
    <name evidence="1" type="ORF">K0M31_010439</name>
</gene>
<evidence type="ECO:0000313" key="2">
    <source>
        <dbReference type="Proteomes" id="UP001177670"/>
    </source>
</evidence>